<proteinExistence type="predicted"/>
<dbReference type="PATRIC" id="fig|1423804.4.peg.3072"/>
<accession>A0A0R2EGN2</accession>
<protein>
    <submittedName>
        <fullName evidence="1">Prophage ps2 protein 15</fullName>
    </submittedName>
</protein>
<gene>
    <name evidence="1" type="ORF">FD14_GL002852</name>
</gene>
<sequence>MILTKRNLDTSVFKDAEMMAAAESYEASIMPASDSAEQGKSVTNEVKQLILDDHIEFGYNDERRAFIRRKVKNHYEVYGVDSLEFHDYVYSRYDAATQKVLARAIYDVIAEYFGVYARTHGSFKKVALRTSEHNGNLYLDLCNENWEVVEITSNGWHIIANSPIWFCRTPDMNALPIPDSNGSYTDLQNFNEVLNFGGNSNDSLTLVTGWLIGGLLCDHAKPILVLQGTAGAGKSTASRIIRSVIDPAKRKNLISRPRPTVDSLAIDTMHQHTLAYDNFSAGSITPEVSDMLCTIATNQSYSKRSLYTDSDEVLVKLGRSVIINGIDDLAKRQDLLDRSIVLEVVPVTKRRPEKEIYAWFDEHHPLILGALLNVAVDSLKHHGESTYSNGRMVDWCRFIEDGHRRLNAIRTYFGDVYDKNRHQSVMDTIETNPFVSGILEIMGSQSELRIQKAQLINKIKQLDSYDPYDNRGAIPKSNQVKGRLKRDQPILKQAGITYIESQSHGKKYVEFKREQ</sequence>
<name>A0A0R2EGN2_9LACO</name>
<dbReference type="EMBL" id="AYZM01000178">
    <property type="protein sequence ID" value="KRN15513.1"/>
    <property type="molecule type" value="Genomic_DNA"/>
</dbReference>
<keyword evidence="2" id="KW-1185">Reference proteome</keyword>
<evidence type="ECO:0000313" key="1">
    <source>
        <dbReference type="EMBL" id="KRN15513.1"/>
    </source>
</evidence>
<dbReference type="STRING" id="1423804.FD14_GL002852"/>
<dbReference type="AlphaFoldDB" id="A0A0R2EGN2"/>
<reference evidence="1 2" key="1">
    <citation type="journal article" date="2015" name="Genome Announc.">
        <title>Expanding the biotechnology potential of lactobacilli through comparative genomics of 213 strains and associated genera.</title>
        <authorList>
            <person name="Sun Z."/>
            <person name="Harris H.M."/>
            <person name="McCann A."/>
            <person name="Guo C."/>
            <person name="Argimon S."/>
            <person name="Zhang W."/>
            <person name="Yang X."/>
            <person name="Jeffery I.B."/>
            <person name="Cooney J.C."/>
            <person name="Kagawa T.F."/>
            <person name="Liu W."/>
            <person name="Song Y."/>
            <person name="Salvetti E."/>
            <person name="Wrobel A."/>
            <person name="Rasinkangas P."/>
            <person name="Parkhill J."/>
            <person name="Rea M.C."/>
            <person name="O'Sullivan O."/>
            <person name="Ritari J."/>
            <person name="Douillard F.P."/>
            <person name="Paul Ross R."/>
            <person name="Yang R."/>
            <person name="Briner A.E."/>
            <person name="Felis G.E."/>
            <person name="de Vos W.M."/>
            <person name="Barrangou R."/>
            <person name="Klaenhammer T.R."/>
            <person name="Caufield P.W."/>
            <person name="Cui Y."/>
            <person name="Zhang H."/>
            <person name="O'Toole P.W."/>
        </authorList>
    </citation>
    <scope>NUCLEOTIDE SEQUENCE [LARGE SCALE GENOMIC DNA]</scope>
    <source>
        <strain evidence="1 2">DSM 23365</strain>
    </source>
</reference>
<comment type="caution">
    <text evidence="1">The sequence shown here is derived from an EMBL/GenBank/DDBJ whole genome shotgun (WGS) entry which is preliminary data.</text>
</comment>
<organism evidence="1 2">
    <name type="scientific">Secundilactobacillus similis DSM 23365 = JCM 2765</name>
    <dbReference type="NCBI Taxonomy" id="1423804"/>
    <lineage>
        <taxon>Bacteria</taxon>
        <taxon>Bacillati</taxon>
        <taxon>Bacillota</taxon>
        <taxon>Bacilli</taxon>
        <taxon>Lactobacillales</taxon>
        <taxon>Lactobacillaceae</taxon>
        <taxon>Secundilactobacillus</taxon>
    </lineage>
</organism>
<dbReference type="Proteomes" id="UP000051442">
    <property type="component" value="Unassembled WGS sequence"/>
</dbReference>
<evidence type="ECO:0000313" key="2">
    <source>
        <dbReference type="Proteomes" id="UP000051442"/>
    </source>
</evidence>